<dbReference type="Gene3D" id="2.40.260.10">
    <property type="entry name" value="Sortase"/>
    <property type="match status" value="1"/>
</dbReference>
<keyword evidence="4" id="KW-1185">Reference proteome</keyword>
<accession>A0A5B8U1A9</accession>
<dbReference type="OrthoDB" id="5242879at2"/>
<evidence type="ECO:0000256" key="2">
    <source>
        <dbReference type="PIRSR" id="PIRSR605754-1"/>
    </source>
</evidence>
<dbReference type="InterPro" id="IPR005754">
    <property type="entry name" value="Sortase"/>
</dbReference>
<dbReference type="AlphaFoldDB" id="A0A5B8U1A9"/>
<protein>
    <submittedName>
        <fullName evidence="3">Class E sortase</fullName>
    </submittedName>
</protein>
<dbReference type="KEGG" id="bsol:FSW04_03400"/>
<evidence type="ECO:0000313" key="4">
    <source>
        <dbReference type="Proteomes" id="UP000321805"/>
    </source>
</evidence>
<sequence>MPAPTASPRRRRALRAASTVLIVAGALVLADAVLTLLWQEPVTALQTRLRQDGLRDDLRRLQRAGPTRLEARALAGLAGDRRRIAFLARSLRRRTAEGDAVGRIRIPRIGADFVVVKGSSAAALRKGPGTYDQTALPGVPGTTAIAGHRTTYLAPFRHIDRLRAGDAITIEMPYATFTYNVERTRIVDPDALWILGRARTDTLVLSACHPLFSAAKRIVVFARLARVIPQPIVRGGQGSDRLPAPLTPTPA</sequence>
<dbReference type="CDD" id="cd05830">
    <property type="entry name" value="Sortase_E"/>
    <property type="match status" value="1"/>
</dbReference>
<dbReference type="GO" id="GO:0016787">
    <property type="term" value="F:hydrolase activity"/>
    <property type="evidence" value="ECO:0007669"/>
    <property type="project" value="UniProtKB-KW"/>
</dbReference>
<gene>
    <name evidence="3" type="ORF">FSW04_03400</name>
</gene>
<dbReference type="NCBIfam" id="TIGR01076">
    <property type="entry name" value="sortase_fam"/>
    <property type="match status" value="1"/>
</dbReference>
<dbReference type="InterPro" id="IPR042003">
    <property type="entry name" value="Sortase_E"/>
</dbReference>
<dbReference type="Pfam" id="PF04203">
    <property type="entry name" value="Sortase"/>
    <property type="match status" value="1"/>
</dbReference>
<reference evidence="3 4" key="1">
    <citation type="journal article" date="2018" name="J. Microbiol.">
        <title>Baekduia soli gen. nov., sp. nov., a novel bacterium isolated from the soil of Baekdu Mountain and proposal of a novel family name, Baekduiaceae fam. nov.</title>
        <authorList>
            <person name="An D.S."/>
            <person name="Siddiqi M.Z."/>
            <person name="Kim K.H."/>
            <person name="Yu H.S."/>
            <person name="Im W.T."/>
        </authorList>
    </citation>
    <scope>NUCLEOTIDE SEQUENCE [LARGE SCALE GENOMIC DNA]</scope>
    <source>
        <strain evidence="3 4">BR7-21</strain>
    </source>
</reference>
<dbReference type="InterPro" id="IPR023365">
    <property type="entry name" value="Sortase_dom-sf"/>
</dbReference>
<keyword evidence="1" id="KW-0378">Hydrolase</keyword>
<dbReference type="EMBL" id="CP042430">
    <property type="protein sequence ID" value="QEC46722.1"/>
    <property type="molecule type" value="Genomic_DNA"/>
</dbReference>
<evidence type="ECO:0000256" key="1">
    <source>
        <dbReference type="ARBA" id="ARBA00022801"/>
    </source>
</evidence>
<dbReference type="RefSeq" id="WP_146916261.1">
    <property type="nucleotide sequence ID" value="NZ_CP042430.1"/>
</dbReference>
<feature type="active site" description="Acyl-thioester intermediate" evidence="2">
    <location>
        <position position="208"/>
    </location>
</feature>
<proteinExistence type="predicted"/>
<dbReference type="Proteomes" id="UP000321805">
    <property type="component" value="Chromosome"/>
</dbReference>
<name>A0A5B8U1A9_9ACTN</name>
<organism evidence="3 4">
    <name type="scientific">Baekduia soli</name>
    <dbReference type="NCBI Taxonomy" id="496014"/>
    <lineage>
        <taxon>Bacteria</taxon>
        <taxon>Bacillati</taxon>
        <taxon>Actinomycetota</taxon>
        <taxon>Thermoleophilia</taxon>
        <taxon>Solirubrobacterales</taxon>
        <taxon>Baekduiaceae</taxon>
        <taxon>Baekduia</taxon>
    </lineage>
</organism>
<evidence type="ECO:0000313" key="3">
    <source>
        <dbReference type="EMBL" id="QEC46722.1"/>
    </source>
</evidence>
<feature type="active site" description="Proton donor/acceptor" evidence="2">
    <location>
        <position position="148"/>
    </location>
</feature>
<dbReference type="SUPFAM" id="SSF63817">
    <property type="entry name" value="Sortase"/>
    <property type="match status" value="1"/>
</dbReference>